<sequence>METKWQYQNPTKNVVIKELPDNMDESRLARRLNNMGVKFEDIRFVAKGGPGGKGFAQVMFFNTKEAVDWVEQQQGCVSLQPGHNSGLLYSQMYVSQPSEALWDCECGALNVDIREACFRCDLPRPVGPAGLARIHDRPGGPPGPGHRGRPPFGGRGRPPHLMGGPGPAAPPARNGGQGRGGDLYDPEEFLETRREFPPREHYERRAPFPERYPPRGYPVEDFPERRPPFHGFPEEAFRGRRDFFDDDIPLSRGRGEIERGGRRGFVEVPRPGLPRSPAKPSRASEDGSDQLGLNPCNTVLLRGLDGLSDEKKILDSLAEITSLEPKSCYVMRNLATSISLGYGFMEFDTVADAKRIVDYFSNQEPFEVDGKLLLLDYAKNTLKTIMAGISRAKEQFESVRRAKEEKEKMMKLTEEQREKEKEADRQRQEMFRRDML</sequence>
<keyword evidence="3" id="KW-0694">RNA-binding</keyword>
<dbReference type="InterPro" id="IPR000504">
    <property type="entry name" value="RRM_dom"/>
</dbReference>
<evidence type="ECO:0000313" key="6">
    <source>
        <dbReference type="EMBL" id="KAF6039018.1"/>
    </source>
</evidence>
<dbReference type="PROSITE" id="PS50102">
    <property type="entry name" value="RRM"/>
    <property type="match status" value="1"/>
</dbReference>
<feature type="domain" description="RRM" evidence="5">
    <location>
        <begin position="297"/>
        <end position="380"/>
    </location>
</feature>
<evidence type="ECO:0000256" key="3">
    <source>
        <dbReference type="PROSITE-ProRule" id="PRU00176"/>
    </source>
</evidence>
<dbReference type="Gene3D" id="3.30.70.330">
    <property type="match status" value="2"/>
</dbReference>
<dbReference type="SMART" id="SM00360">
    <property type="entry name" value="RRM"/>
    <property type="match status" value="1"/>
</dbReference>
<keyword evidence="7" id="KW-1185">Reference proteome</keyword>
<feature type="compositionally biased region" description="Basic and acidic residues" evidence="4">
    <location>
        <begin position="253"/>
        <end position="265"/>
    </location>
</feature>
<evidence type="ECO:0000259" key="5">
    <source>
        <dbReference type="PROSITE" id="PS50102"/>
    </source>
</evidence>
<proteinExistence type="predicted"/>
<keyword evidence="2" id="KW-0539">Nucleus</keyword>
<feature type="region of interest" description="Disordered" evidence="4">
    <location>
        <begin position="251"/>
        <end position="290"/>
    </location>
</feature>
<dbReference type="GO" id="GO:0000398">
    <property type="term" value="P:mRNA splicing, via spliceosome"/>
    <property type="evidence" value="ECO:0007669"/>
    <property type="project" value="TreeGrafter"/>
</dbReference>
<name>A0A7J7KLR3_BUGNE</name>
<dbReference type="Proteomes" id="UP000593567">
    <property type="component" value="Unassembled WGS sequence"/>
</dbReference>
<dbReference type="SUPFAM" id="SSF54928">
    <property type="entry name" value="RNA-binding domain, RBD"/>
    <property type="match status" value="2"/>
</dbReference>
<organism evidence="6 7">
    <name type="scientific">Bugula neritina</name>
    <name type="common">Brown bryozoan</name>
    <name type="synonym">Sertularia neritina</name>
    <dbReference type="NCBI Taxonomy" id="10212"/>
    <lineage>
        <taxon>Eukaryota</taxon>
        <taxon>Metazoa</taxon>
        <taxon>Spiralia</taxon>
        <taxon>Lophotrochozoa</taxon>
        <taxon>Bryozoa</taxon>
        <taxon>Gymnolaemata</taxon>
        <taxon>Cheilostomatida</taxon>
        <taxon>Flustrina</taxon>
        <taxon>Buguloidea</taxon>
        <taxon>Bugulidae</taxon>
        <taxon>Bugula</taxon>
    </lineage>
</organism>
<dbReference type="InterPro" id="IPR012677">
    <property type="entry name" value="Nucleotide-bd_a/b_plait_sf"/>
</dbReference>
<dbReference type="GO" id="GO:0005634">
    <property type="term" value="C:nucleus"/>
    <property type="evidence" value="ECO:0007669"/>
    <property type="project" value="UniProtKB-SubCell"/>
</dbReference>
<comment type="caution">
    <text evidence="6">The sequence shown here is derived from an EMBL/GenBank/DDBJ whole genome shotgun (WGS) entry which is preliminary data.</text>
</comment>
<dbReference type="Gene3D" id="4.10.1060.10">
    <property type="entry name" value="Zinc finger, RanBP2-type"/>
    <property type="match status" value="1"/>
</dbReference>
<dbReference type="EMBL" id="VXIV02000317">
    <property type="protein sequence ID" value="KAF6039018.1"/>
    <property type="molecule type" value="Genomic_DNA"/>
</dbReference>
<reference evidence="6" key="1">
    <citation type="submission" date="2020-06" db="EMBL/GenBank/DDBJ databases">
        <title>Draft genome of Bugula neritina, a colonial animal packing powerful symbionts and potential medicines.</title>
        <authorList>
            <person name="Rayko M."/>
        </authorList>
    </citation>
    <scope>NUCLEOTIDE SEQUENCE [LARGE SCALE GENOMIC DNA]</scope>
    <source>
        <strain evidence="6">Kwan_BN1</strain>
    </source>
</reference>
<dbReference type="InterPro" id="IPR035979">
    <property type="entry name" value="RBD_domain_sf"/>
</dbReference>
<dbReference type="OrthoDB" id="29221at2759"/>
<feature type="region of interest" description="Disordered" evidence="4">
    <location>
        <begin position="131"/>
        <end position="185"/>
    </location>
</feature>
<dbReference type="PANTHER" id="PTHR13948">
    <property type="entry name" value="RNA-BINDING PROTEIN"/>
    <property type="match status" value="1"/>
</dbReference>
<comment type="subcellular location">
    <subcellularLocation>
        <location evidence="1">Nucleus</location>
    </subcellularLocation>
</comment>
<evidence type="ECO:0000256" key="1">
    <source>
        <dbReference type="ARBA" id="ARBA00004123"/>
    </source>
</evidence>
<evidence type="ECO:0000313" key="7">
    <source>
        <dbReference type="Proteomes" id="UP000593567"/>
    </source>
</evidence>
<gene>
    <name evidence="6" type="ORF">EB796_002673</name>
</gene>
<dbReference type="AlphaFoldDB" id="A0A7J7KLR3"/>
<evidence type="ECO:0000256" key="4">
    <source>
        <dbReference type="SAM" id="MobiDB-lite"/>
    </source>
</evidence>
<feature type="region of interest" description="Disordered" evidence="4">
    <location>
        <begin position="398"/>
        <end position="436"/>
    </location>
</feature>
<protein>
    <submittedName>
        <fullName evidence="6">RBM5</fullName>
    </submittedName>
</protein>
<dbReference type="GO" id="GO:0003723">
    <property type="term" value="F:RNA binding"/>
    <property type="evidence" value="ECO:0007669"/>
    <property type="project" value="UniProtKB-UniRule"/>
</dbReference>
<dbReference type="PANTHER" id="PTHR13948:SF3">
    <property type="entry name" value="FI21118P1"/>
    <property type="match status" value="1"/>
</dbReference>
<evidence type="ECO:0000256" key="2">
    <source>
        <dbReference type="ARBA" id="ARBA00023242"/>
    </source>
</evidence>
<accession>A0A7J7KLR3</accession>